<protein>
    <recommendedName>
        <fullName evidence="3">Ig-like domain-containing protein</fullName>
    </recommendedName>
</protein>
<reference evidence="4 5" key="1">
    <citation type="submission" date="2018-06" db="EMBL/GenBank/DDBJ databases">
        <title>Sphaerisporangium craniellae sp. nov., isolated from a marine sponge in the South China Sea.</title>
        <authorList>
            <person name="Li L."/>
        </authorList>
    </citation>
    <scope>NUCLEOTIDE SEQUENCE [LARGE SCALE GENOMIC DNA]</scope>
    <source>
        <strain evidence="4 5">LHW63015</strain>
    </source>
</reference>
<accession>A0A366LZF1</accession>
<sequence>MKSTGLVRRLAALGAGVAMAATMATGVLASPAAASVSKSSAKPKVSANTPTASPRHYEGECPVKVTFSAKVKVKAVKKKTTLVYRWLHGDGSKSRVKSYTLKGKGTKHLTLKEQATFKRDTKGWQRLQVLSPRKVTTAKRYFSVDCEGRPPVHHDPQYVRTYVNVEPDRYVGECTPSTRIGVKGVISVGRPAWVRYRWVQNGHVVDYGKTKVYDSKRVYYSFKARDTHRGYVALEVVSPEYSKAKDYYSVYCKDERPEPRVSARVSGPSDYAGTCPVARTFNGSISVNTDRTAVEYRWAGPGYRGPVQRAYFRHAGSESVNHTVRVGESDRVHRWIEIVGPGDERSNTATARVRCASEPDAKAWIVSLSNSADKTTCDGETGPSVKHVAKVRVTGATTLSYRWEVNGSASTEIERSVKGPGTESLAWGSGPDQGDTTKGTVRLVLTAPNGDTASDTFSYTC</sequence>
<evidence type="ECO:0000313" key="4">
    <source>
        <dbReference type="EMBL" id="RBQ18694.1"/>
    </source>
</evidence>
<keyword evidence="2" id="KW-0732">Signal</keyword>
<feature type="region of interest" description="Disordered" evidence="1">
    <location>
        <begin position="412"/>
        <end position="438"/>
    </location>
</feature>
<dbReference type="PROSITE" id="PS50835">
    <property type="entry name" value="IG_LIKE"/>
    <property type="match status" value="1"/>
</dbReference>
<keyword evidence="5" id="KW-1185">Reference proteome</keyword>
<organism evidence="4 5">
    <name type="scientific">Spongiactinospora rosea</name>
    <dbReference type="NCBI Taxonomy" id="2248750"/>
    <lineage>
        <taxon>Bacteria</taxon>
        <taxon>Bacillati</taxon>
        <taxon>Actinomycetota</taxon>
        <taxon>Actinomycetes</taxon>
        <taxon>Streptosporangiales</taxon>
        <taxon>Streptosporangiaceae</taxon>
        <taxon>Spongiactinospora</taxon>
    </lineage>
</organism>
<dbReference type="EMBL" id="QMEY01000007">
    <property type="protein sequence ID" value="RBQ18694.1"/>
    <property type="molecule type" value="Genomic_DNA"/>
</dbReference>
<feature type="chain" id="PRO_5016941982" description="Ig-like domain-containing protein" evidence="2">
    <location>
        <begin position="21"/>
        <end position="461"/>
    </location>
</feature>
<evidence type="ECO:0000313" key="5">
    <source>
        <dbReference type="Proteomes" id="UP000253303"/>
    </source>
</evidence>
<evidence type="ECO:0000256" key="2">
    <source>
        <dbReference type="SAM" id="SignalP"/>
    </source>
</evidence>
<evidence type="ECO:0000256" key="1">
    <source>
        <dbReference type="SAM" id="MobiDB-lite"/>
    </source>
</evidence>
<dbReference type="OrthoDB" id="3534992at2"/>
<evidence type="ECO:0000259" key="3">
    <source>
        <dbReference type="PROSITE" id="PS50835"/>
    </source>
</evidence>
<name>A0A366LZF1_9ACTN</name>
<feature type="signal peptide" evidence="2">
    <location>
        <begin position="1"/>
        <end position="20"/>
    </location>
</feature>
<dbReference type="InterPro" id="IPR007110">
    <property type="entry name" value="Ig-like_dom"/>
</dbReference>
<gene>
    <name evidence="4" type="ORF">DP939_19655</name>
</gene>
<dbReference type="Proteomes" id="UP000253303">
    <property type="component" value="Unassembled WGS sequence"/>
</dbReference>
<proteinExistence type="predicted"/>
<feature type="domain" description="Ig-like" evidence="3">
    <location>
        <begin position="359"/>
        <end position="461"/>
    </location>
</feature>
<dbReference type="RefSeq" id="WP_113982164.1">
    <property type="nucleotide sequence ID" value="NZ_QMEY01000007.1"/>
</dbReference>
<dbReference type="AlphaFoldDB" id="A0A366LZF1"/>
<comment type="caution">
    <text evidence="4">The sequence shown here is derived from an EMBL/GenBank/DDBJ whole genome shotgun (WGS) entry which is preliminary data.</text>
</comment>